<evidence type="ECO:0000256" key="7">
    <source>
        <dbReference type="ARBA" id="ARBA00023163"/>
    </source>
</evidence>
<organism evidence="11">
    <name type="scientific">Loa loa</name>
    <name type="common">Eye worm</name>
    <name type="synonym">Filaria loa</name>
    <dbReference type="NCBI Taxonomy" id="7209"/>
    <lineage>
        <taxon>Eukaryota</taxon>
        <taxon>Metazoa</taxon>
        <taxon>Ecdysozoa</taxon>
        <taxon>Nematoda</taxon>
        <taxon>Chromadorea</taxon>
        <taxon>Rhabditida</taxon>
        <taxon>Spirurina</taxon>
        <taxon>Spiruromorpha</taxon>
        <taxon>Filarioidea</taxon>
        <taxon>Onchocercidae</taxon>
        <taxon>Loa</taxon>
    </lineage>
</organism>
<comment type="subcellular location">
    <subcellularLocation>
        <location evidence="1">Nucleus</location>
    </subcellularLocation>
</comment>
<keyword evidence="6" id="KW-0805">Transcription regulation</keyword>
<dbReference type="Pfam" id="PF00096">
    <property type="entry name" value="zf-C2H2"/>
    <property type="match status" value="3"/>
</dbReference>
<keyword evidence="3" id="KW-0677">Repeat</keyword>
<evidence type="ECO:0000256" key="8">
    <source>
        <dbReference type="ARBA" id="ARBA00023242"/>
    </source>
</evidence>
<keyword evidence="8" id="KW-0539">Nucleus</keyword>
<keyword evidence="7" id="KW-0804">Transcription</keyword>
<dbReference type="InParanoid" id="A0A1S0TGY8"/>
<evidence type="ECO:0000256" key="4">
    <source>
        <dbReference type="ARBA" id="ARBA00022771"/>
    </source>
</evidence>
<protein>
    <recommendedName>
        <fullName evidence="10">C2H2-type domain-containing protein</fullName>
    </recommendedName>
</protein>
<sequence>GVQITQARSGSNPKYLRKISLCHRVHISGFIPVKGRSIVGIAQQISPGLLFHPEYLLKHIMIHAGEKLYNCSKCGMNFTWKESLHKHMRTHTGEKPYSCSKCGMNFADPSNRLRHMMTIHTGEKLYNCSVCNKKFSRSCSMKLHRKIHDNDRRRFNCT</sequence>
<evidence type="ECO:0000256" key="5">
    <source>
        <dbReference type="ARBA" id="ARBA00022833"/>
    </source>
</evidence>
<dbReference type="SMART" id="SM00355">
    <property type="entry name" value="ZnF_C2H2"/>
    <property type="match status" value="3"/>
</dbReference>
<dbReference type="PROSITE" id="PS50157">
    <property type="entry name" value="ZINC_FINGER_C2H2_2"/>
    <property type="match status" value="3"/>
</dbReference>
<dbReference type="Gene3D" id="3.30.160.60">
    <property type="entry name" value="Classic Zinc Finger"/>
    <property type="match status" value="3"/>
</dbReference>
<dbReference type="InterPro" id="IPR036236">
    <property type="entry name" value="Znf_C2H2_sf"/>
</dbReference>
<feature type="domain" description="C2H2-type" evidence="10">
    <location>
        <begin position="126"/>
        <end position="153"/>
    </location>
</feature>
<proteinExistence type="predicted"/>
<evidence type="ECO:0000256" key="2">
    <source>
        <dbReference type="ARBA" id="ARBA00022723"/>
    </source>
</evidence>
<dbReference type="RefSeq" id="XP_003150839.1">
    <property type="nucleotide sequence ID" value="XM_003150791.1"/>
</dbReference>
<dbReference type="FunFam" id="3.30.160.60:FF:002343">
    <property type="entry name" value="Zinc finger protein 33A"/>
    <property type="match status" value="1"/>
</dbReference>
<dbReference type="GO" id="GO:0000977">
    <property type="term" value="F:RNA polymerase II transcription regulatory region sequence-specific DNA binding"/>
    <property type="evidence" value="ECO:0007669"/>
    <property type="project" value="TreeGrafter"/>
</dbReference>
<dbReference type="PANTHER" id="PTHR24381:SF445">
    <property type="entry name" value="GASTRULA ZINC FINGER PROTEIN XLCGF28.1-LIKE-RELATED"/>
    <property type="match status" value="1"/>
</dbReference>
<evidence type="ECO:0000259" key="10">
    <source>
        <dbReference type="PROSITE" id="PS50157"/>
    </source>
</evidence>
<evidence type="ECO:0000256" key="6">
    <source>
        <dbReference type="ARBA" id="ARBA00023015"/>
    </source>
</evidence>
<dbReference type="GO" id="GO:0000981">
    <property type="term" value="F:DNA-binding transcription factor activity, RNA polymerase II-specific"/>
    <property type="evidence" value="ECO:0007669"/>
    <property type="project" value="TreeGrafter"/>
</dbReference>
<evidence type="ECO:0000256" key="9">
    <source>
        <dbReference type="PROSITE-ProRule" id="PRU00042"/>
    </source>
</evidence>
<evidence type="ECO:0000313" key="11">
    <source>
        <dbReference type="EMBL" id="EFO13230.1"/>
    </source>
</evidence>
<feature type="non-terminal residue" evidence="11">
    <location>
        <position position="158"/>
    </location>
</feature>
<dbReference type="PANTHER" id="PTHR24381">
    <property type="entry name" value="ZINC FINGER PROTEIN"/>
    <property type="match status" value="1"/>
</dbReference>
<dbReference type="SUPFAM" id="SSF57667">
    <property type="entry name" value="beta-beta-alpha zinc fingers"/>
    <property type="match status" value="2"/>
</dbReference>
<keyword evidence="4 9" id="KW-0863">Zinc-finger</keyword>
<feature type="non-terminal residue" evidence="11">
    <location>
        <position position="1"/>
    </location>
</feature>
<dbReference type="FunFam" id="3.30.160.60:FF:001289">
    <property type="entry name" value="Zinc finger protein 574"/>
    <property type="match status" value="1"/>
</dbReference>
<keyword evidence="2" id="KW-0479">Metal-binding</keyword>
<reference evidence="11" key="1">
    <citation type="submission" date="2012-04" db="EMBL/GenBank/DDBJ databases">
        <title>The Genome Sequence of Loa loa.</title>
        <authorList>
            <consortium name="The Broad Institute Genome Sequencing Platform"/>
            <consortium name="Broad Institute Genome Sequencing Center for Infectious Disease"/>
            <person name="Nutman T.B."/>
            <person name="Fink D.L."/>
            <person name="Russ C."/>
            <person name="Young S."/>
            <person name="Zeng Q."/>
            <person name="Gargeya S."/>
            <person name="Alvarado L."/>
            <person name="Berlin A."/>
            <person name="Chapman S.B."/>
            <person name="Chen Z."/>
            <person name="Freedman E."/>
            <person name="Gellesch M."/>
            <person name="Goldberg J."/>
            <person name="Griggs A."/>
            <person name="Gujja S."/>
            <person name="Heilman E.R."/>
            <person name="Heiman D."/>
            <person name="Howarth C."/>
            <person name="Mehta T."/>
            <person name="Neiman D."/>
            <person name="Pearson M."/>
            <person name="Roberts A."/>
            <person name="Saif S."/>
            <person name="Shea T."/>
            <person name="Shenoy N."/>
            <person name="Sisk P."/>
            <person name="Stolte C."/>
            <person name="Sykes S."/>
            <person name="White J."/>
            <person name="Yandava C."/>
            <person name="Haas B."/>
            <person name="Henn M.R."/>
            <person name="Nusbaum C."/>
            <person name="Birren B."/>
        </authorList>
    </citation>
    <scope>NUCLEOTIDE SEQUENCE [LARGE SCALE GENOMIC DNA]</scope>
</reference>
<dbReference type="GeneID" id="9952789"/>
<feature type="domain" description="C2H2-type" evidence="10">
    <location>
        <begin position="69"/>
        <end position="96"/>
    </location>
</feature>
<dbReference type="GO" id="GO:0008270">
    <property type="term" value="F:zinc ion binding"/>
    <property type="evidence" value="ECO:0007669"/>
    <property type="project" value="UniProtKB-KW"/>
</dbReference>
<dbReference type="KEGG" id="loa:LOAG_15300"/>
<dbReference type="OrthoDB" id="654211at2759"/>
<gene>
    <name evidence="11" type="ORF">LOAG_15300</name>
</gene>
<evidence type="ECO:0000256" key="1">
    <source>
        <dbReference type="ARBA" id="ARBA00004123"/>
    </source>
</evidence>
<name>A0A1S0TGY8_LOALO</name>
<dbReference type="PROSITE" id="PS00028">
    <property type="entry name" value="ZINC_FINGER_C2H2_1"/>
    <property type="match status" value="3"/>
</dbReference>
<dbReference type="EMBL" id="JH713831">
    <property type="protein sequence ID" value="EFO13230.1"/>
    <property type="molecule type" value="Genomic_DNA"/>
</dbReference>
<feature type="domain" description="C2H2-type" evidence="10">
    <location>
        <begin position="97"/>
        <end position="125"/>
    </location>
</feature>
<evidence type="ECO:0000256" key="3">
    <source>
        <dbReference type="ARBA" id="ARBA00022737"/>
    </source>
</evidence>
<dbReference type="CTD" id="9952789"/>
<dbReference type="GO" id="GO:0005634">
    <property type="term" value="C:nucleus"/>
    <property type="evidence" value="ECO:0007669"/>
    <property type="project" value="UniProtKB-SubCell"/>
</dbReference>
<dbReference type="FunFam" id="3.30.160.60:FF:000690">
    <property type="entry name" value="Zinc finger protein 354C"/>
    <property type="match status" value="1"/>
</dbReference>
<accession>A0A1S0TGY8</accession>
<dbReference type="AlphaFoldDB" id="A0A1S0TGY8"/>
<dbReference type="InterPro" id="IPR013087">
    <property type="entry name" value="Znf_C2H2_type"/>
</dbReference>
<keyword evidence="5" id="KW-0862">Zinc</keyword>